<keyword evidence="4" id="KW-1185">Reference proteome</keyword>
<feature type="chain" id="PRO_5045351693" evidence="2">
    <location>
        <begin position="27"/>
        <end position="558"/>
    </location>
</feature>
<gene>
    <name evidence="3" type="ORF">CCMP2556_LOCUS12353</name>
</gene>
<proteinExistence type="predicted"/>
<feature type="transmembrane region" description="Helical" evidence="1">
    <location>
        <begin position="95"/>
        <end position="116"/>
    </location>
</feature>
<protein>
    <submittedName>
        <fullName evidence="3">Uncharacterized protein</fullName>
    </submittedName>
</protein>
<evidence type="ECO:0000256" key="2">
    <source>
        <dbReference type="SAM" id="SignalP"/>
    </source>
</evidence>
<organism evidence="3 4">
    <name type="scientific">Durusdinium trenchii</name>
    <dbReference type="NCBI Taxonomy" id="1381693"/>
    <lineage>
        <taxon>Eukaryota</taxon>
        <taxon>Sar</taxon>
        <taxon>Alveolata</taxon>
        <taxon>Dinophyceae</taxon>
        <taxon>Suessiales</taxon>
        <taxon>Symbiodiniaceae</taxon>
        <taxon>Durusdinium</taxon>
    </lineage>
</organism>
<keyword evidence="1" id="KW-0472">Membrane</keyword>
<feature type="signal peptide" evidence="2">
    <location>
        <begin position="1"/>
        <end position="26"/>
    </location>
</feature>
<keyword evidence="1" id="KW-0812">Transmembrane</keyword>
<reference evidence="3 4" key="1">
    <citation type="submission" date="2024-02" db="EMBL/GenBank/DDBJ databases">
        <authorList>
            <person name="Chen Y."/>
            <person name="Shah S."/>
            <person name="Dougan E. K."/>
            <person name="Thang M."/>
            <person name="Chan C."/>
        </authorList>
    </citation>
    <scope>NUCLEOTIDE SEQUENCE [LARGE SCALE GENOMIC DNA]</scope>
</reference>
<evidence type="ECO:0000313" key="3">
    <source>
        <dbReference type="EMBL" id="CAK9016092.1"/>
    </source>
</evidence>
<sequence length="558" mass="62767">MDSWAMLATVVSILVPVHFYVSKADAEELLQWIFSVFHVEDFEVDSLKESRIEEEMMKLRQRNYKLFTRCCAHLAFVVGITFAHQAIKAPELNTIAWTVCSILGYTHHMMFGQGVIELTPCRLKFLCWLSHLMAFFLFICAGLGGSAGAFSMVRGFLTAVRFVVILTFLDPSVSIPFQVMYTTLNILVYVFCIEQSSVPWAPFCCDEFFTLVITIACSASIDLLLRGRVVAKLDSADAESLVSSFRRMLRGVCDGELLLDSQMKVAQESDCLKNLILTDVSLMGRSFEHLLADKSEQQRFSEFIDASTRKSKCRALHSSPDPCAHPCLRLYLRGSAGIRVGANIYHVAVPGLFGALKPYHLIAFKEDLDSCPPDAAEDAVPTQLLANSLEAQMKPDGHSATSESAVSSCHCCPELQQMALLVDLDTELHDVQEARLRFRRQGSDVPSRPQSNMPSVRTLVMATDWPEVEENLQRFSELCLNDPGTQPQILKKQLPLQLPMGERAIATEAFLQPHPRPRKVWLHLTGLRPWKARQSMRLLNRIQEGERVNHRQRETGTD</sequence>
<evidence type="ECO:0000313" key="4">
    <source>
        <dbReference type="Proteomes" id="UP001642484"/>
    </source>
</evidence>
<name>A0ABP0JNR9_9DINO</name>
<feature type="transmembrane region" description="Helical" evidence="1">
    <location>
        <begin position="128"/>
        <end position="150"/>
    </location>
</feature>
<dbReference type="EMBL" id="CAXAMN010006002">
    <property type="protein sequence ID" value="CAK9016092.1"/>
    <property type="molecule type" value="Genomic_DNA"/>
</dbReference>
<comment type="caution">
    <text evidence="3">The sequence shown here is derived from an EMBL/GenBank/DDBJ whole genome shotgun (WGS) entry which is preliminary data.</text>
</comment>
<accession>A0ABP0JNR9</accession>
<evidence type="ECO:0000256" key="1">
    <source>
        <dbReference type="SAM" id="Phobius"/>
    </source>
</evidence>
<keyword evidence="1" id="KW-1133">Transmembrane helix</keyword>
<feature type="transmembrane region" description="Helical" evidence="1">
    <location>
        <begin position="66"/>
        <end position="83"/>
    </location>
</feature>
<keyword evidence="2" id="KW-0732">Signal</keyword>
<dbReference type="Proteomes" id="UP001642484">
    <property type="component" value="Unassembled WGS sequence"/>
</dbReference>